<dbReference type="SUPFAM" id="SSF53448">
    <property type="entry name" value="Nucleotide-diphospho-sugar transferases"/>
    <property type="match status" value="1"/>
</dbReference>
<evidence type="ECO:0000259" key="5">
    <source>
        <dbReference type="Pfam" id="PF00535"/>
    </source>
</evidence>
<feature type="domain" description="Glycosyltransferase 2-like" evidence="5">
    <location>
        <begin position="10"/>
        <end position="146"/>
    </location>
</feature>
<comment type="caution">
    <text evidence="6">The sequence shown here is derived from an EMBL/GenBank/DDBJ whole genome shotgun (WGS) entry which is preliminary data.</text>
</comment>
<evidence type="ECO:0000256" key="1">
    <source>
        <dbReference type="ARBA" id="ARBA00006739"/>
    </source>
</evidence>
<dbReference type="Pfam" id="PF00535">
    <property type="entry name" value="Glycos_transf_2"/>
    <property type="match status" value="1"/>
</dbReference>
<comment type="similarity">
    <text evidence="1">Belongs to the glycosyltransferase 2 family.</text>
</comment>
<keyword evidence="4" id="KW-1133">Transmembrane helix</keyword>
<reference evidence="6 7" key="1">
    <citation type="journal article" date="2019" name="Nat. Med.">
        <title>A library of human gut bacterial isolates paired with longitudinal multiomics data enables mechanistic microbiome research.</title>
        <authorList>
            <person name="Poyet M."/>
            <person name="Groussin M."/>
            <person name="Gibbons S.M."/>
            <person name="Avila-Pacheco J."/>
            <person name="Jiang X."/>
            <person name="Kearney S.M."/>
            <person name="Perrotta A.R."/>
            <person name="Berdy B."/>
            <person name="Zhao S."/>
            <person name="Lieberman T.D."/>
            <person name="Swanson P.K."/>
            <person name="Smith M."/>
            <person name="Roesemann S."/>
            <person name="Alexander J.E."/>
            <person name="Rich S.A."/>
            <person name="Livny J."/>
            <person name="Vlamakis H."/>
            <person name="Clish C."/>
            <person name="Bullock K."/>
            <person name="Deik A."/>
            <person name="Scott J."/>
            <person name="Pierce K.A."/>
            <person name="Xavier R.J."/>
            <person name="Alm E.J."/>
        </authorList>
    </citation>
    <scope>NUCLEOTIDE SEQUENCE [LARGE SCALE GENOMIC DNA]</scope>
    <source>
        <strain evidence="6 7">BIOML-A42</strain>
    </source>
</reference>
<keyword evidence="4" id="KW-0472">Membrane</keyword>
<feature type="transmembrane region" description="Helical" evidence="4">
    <location>
        <begin position="254"/>
        <end position="276"/>
    </location>
</feature>
<organism evidence="6 7">
    <name type="scientific">Bacteroides uniformis</name>
    <dbReference type="NCBI Taxonomy" id="820"/>
    <lineage>
        <taxon>Bacteria</taxon>
        <taxon>Pseudomonadati</taxon>
        <taxon>Bacteroidota</taxon>
        <taxon>Bacteroidia</taxon>
        <taxon>Bacteroidales</taxon>
        <taxon>Bacteroidaceae</taxon>
        <taxon>Bacteroides</taxon>
    </lineage>
</organism>
<dbReference type="Proteomes" id="UP000432488">
    <property type="component" value="Unassembled WGS sequence"/>
</dbReference>
<dbReference type="PANTHER" id="PTHR43179:SF12">
    <property type="entry name" value="GALACTOFURANOSYLTRANSFERASE GLFT2"/>
    <property type="match status" value="1"/>
</dbReference>
<evidence type="ECO:0000313" key="7">
    <source>
        <dbReference type="Proteomes" id="UP000432488"/>
    </source>
</evidence>
<dbReference type="Gene3D" id="3.90.550.10">
    <property type="entry name" value="Spore Coat Polysaccharide Biosynthesis Protein SpsA, Chain A"/>
    <property type="match status" value="1"/>
</dbReference>
<evidence type="ECO:0000256" key="2">
    <source>
        <dbReference type="ARBA" id="ARBA00022676"/>
    </source>
</evidence>
<evidence type="ECO:0000256" key="4">
    <source>
        <dbReference type="SAM" id="Phobius"/>
    </source>
</evidence>
<dbReference type="InterPro" id="IPR001173">
    <property type="entry name" value="Glyco_trans_2-like"/>
</dbReference>
<sequence length="287" mass="33109">MMEKSVSVAVLLTVHNRKNETLRCLSCLYSQESQLIYSLSVFMTDDGCTDGTIEAVRDKFHDVRIVKGDGSLFWNRGMLKAWEAASTEKSYDYYIWLNDDTIIKPQTMFCLLEAAILKNNKAIIVGATYSMDGKYATYGGRTKSGTIPLESDTLTKVSYFNGNIVLIPSAVFDKIGMLDSYFSHSKGDFDYGMRASKAGFEIFQVGKYLGYCDLHSRIDKWCDPNIPFKKRWKMLHLPNGMPPHETFYLNRRHYGILSAVFHFCTVYIRCFLPSLWNRRNRKYLQRK</sequence>
<evidence type="ECO:0000256" key="3">
    <source>
        <dbReference type="ARBA" id="ARBA00022679"/>
    </source>
</evidence>
<dbReference type="AlphaFoldDB" id="A0A7J5GFL4"/>
<keyword evidence="4" id="KW-0812">Transmembrane</keyword>
<dbReference type="RefSeq" id="WP_118744100.1">
    <property type="nucleotide sequence ID" value="NZ_CP103250.1"/>
</dbReference>
<name>A0A7J5GFL4_BACUN</name>
<dbReference type="EMBL" id="WCUV01000012">
    <property type="protein sequence ID" value="KAB4088941.1"/>
    <property type="molecule type" value="Genomic_DNA"/>
</dbReference>
<evidence type="ECO:0000313" key="6">
    <source>
        <dbReference type="EMBL" id="KAB4088941.1"/>
    </source>
</evidence>
<accession>A0A7J5GFL4</accession>
<dbReference type="InterPro" id="IPR029044">
    <property type="entry name" value="Nucleotide-diphossugar_trans"/>
</dbReference>
<keyword evidence="2" id="KW-0328">Glycosyltransferase</keyword>
<gene>
    <name evidence="6" type="ORF">GAQ56_16330</name>
</gene>
<dbReference type="GO" id="GO:0016757">
    <property type="term" value="F:glycosyltransferase activity"/>
    <property type="evidence" value="ECO:0007669"/>
    <property type="project" value="UniProtKB-KW"/>
</dbReference>
<protein>
    <submittedName>
        <fullName evidence="6">Glycosyltransferase family 2 protein</fullName>
    </submittedName>
</protein>
<keyword evidence="3 6" id="KW-0808">Transferase</keyword>
<dbReference type="PANTHER" id="PTHR43179">
    <property type="entry name" value="RHAMNOSYLTRANSFERASE WBBL"/>
    <property type="match status" value="1"/>
</dbReference>
<proteinExistence type="inferred from homology"/>